<evidence type="ECO:0000313" key="6">
    <source>
        <dbReference type="Proteomes" id="UP000011991"/>
    </source>
</evidence>
<dbReference type="InterPro" id="IPR002933">
    <property type="entry name" value="Peptidase_M20"/>
</dbReference>
<dbReference type="GO" id="GO:0006526">
    <property type="term" value="P:L-arginine biosynthetic process"/>
    <property type="evidence" value="ECO:0007669"/>
    <property type="project" value="TreeGrafter"/>
</dbReference>
<dbReference type="SUPFAM" id="SSF53187">
    <property type="entry name" value="Zn-dependent exopeptidases"/>
    <property type="match status" value="1"/>
</dbReference>
<dbReference type="Gene3D" id="3.30.70.360">
    <property type="match status" value="1"/>
</dbReference>
<keyword evidence="1" id="KW-0479">Metal-binding</keyword>
<sequence>MRPSSKTSTNIRVYGNGSYLHPCIMKNATRESLDTLSRLIAFPSVSSASNVDISEYVDTHLRLLGFETELTTYVDSKGVRKANIVAKREPAGADNSSAAGLAYFCHTDVVPVQNWVGPDPDSPGDAFTATIANDRVYGRGACDMKGSLVAFLAAIAQVSASSQKHPLWVVCTADEETGFQGARHLVESSTAYREIVAAQPVAIIGEPTELGVVHAHKGITGFRIFSRGRAAHSSTAEGINANVAMVPMLQKIAELNERTLREPCYQDRRFDPPTLSWNFGFTDHGTAINITAPKSEAWVSLRTMPEIDGSDLINEARQYAESLGLEFRPLVGCDPIWVDANAPCIQTMCKLAGATPTTKCYATDGGVFGELNQRLVCGPGNIAQAHTANEWISIEQLEKGIELYRRSIEHWC</sequence>
<dbReference type="Gene3D" id="3.40.630.10">
    <property type="entry name" value="Zn peptidases"/>
    <property type="match status" value="1"/>
</dbReference>
<dbReference type="GO" id="GO:0046872">
    <property type="term" value="F:metal ion binding"/>
    <property type="evidence" value="ECO:0007669"/>
    <property type="project" value="UniProtKB-KW"/>
</dbReference>
<proteinExistence type="predicted"/>
<evidence type="ECO:0000256" key="2">
    <source>
        <dbReference type="ARBA" id="ARBA00022801"/>
    </source>
</evidence>
<dbReference type="PATRIC" id="fig|1265738.3.peg.4526"/>
<dbReference type="Pfam" id="PF07687">
    <property type="entry name" value="M20_dimer"/>
    <property type="match status" value="1"/>
</dbReference>
<keyword evidence="6" id="KW-1185">Reference proteome</keyword>
<dbReference type="InterPro" id="IPR011650">
    <property type="entry name" value="Peptidase_M20_dimer"/>
</dbReference>
<dbReference type="SUPFAM" id="SSF55031">
    <property type="entry name" value="Bacterial exopeptidase dimerisation domain"/>
    <property type="match status" value="1"/>
</dbReference>
<evidence type="ECO:0000256" key="3">
    <source>
        <dbReference type="ARBA" id="ARBA00023285"/>
    </source>
</evidence>
<evidence type="ECO:0000259" key="4">
    <source>
        <dbReference type="Pfam" id="PF07687"/>
    </source>
</evidence>
<reference evidence="5 6" key="1">
    <citation type="journal article" date="2013" name="Mar. Genomics">
        <title>Expression of sulfatases in Rhodopirellula baltica and the diversity of sulfatases in the genus Rhodopirellula.</title>
        <authorList>
            <person name="Wegner C.E."/>
            <person name="Richter-Heitmann T."/>
            <person name="Klindworth A."/>
            <person name="Klockow C."/>
            <person name="Richter M."/>
            <person name="Achstetter T."/>
            <person name="Glockner F.O."/>
            <person name="Harder J."/>
        </authorList>
    </citation>
    <scope>NUCLEOTIDE SEQUENCE [LARGE SCALE GENOMIC DNA]</scope>
    <source>
        <strain evidence="5 6">SM1</strain>
    </source>
</reference>
<comment type="caution">
    <text evidence="5">The sequence shown here is derived from an EMBL/GenBank/DDBJ whole genome shotgun (WGS) entry which is preliminary data.</text>
</comment>
<dbReference type="InterPro" id="IPR050072">
    <property type="entry name" value="Peptidase_M20A"/>
</dbReference>
<organism evidence="5 6">
    <name type="scientific">Rhodopirellula maiorica SM1</name>
    <dbReference type="NCBI Taxonomy" id="1265738"/>
    <lineage>
        <taxon>Bacteria</taxon>
        <taxon>Pseudomonadati</taxon>
        <taxon>Planctomycetota</taxon>
        <taxon>Planctomycetia</taxon>
        <taxon>Pirellulales</taxon>
        <taxon>Pirellulaceae</taxon>
        <taxon>Novipirellula</taxon>
    </lineage>
</organism>
<dbReference type="PANTHER" id="PTHR43808">
    <property type="entry name" value="ACETYLORNITHINE DEACETYLASE"/>
    <property type="match status" value="1"/>
</dbReference>
<protein>
    <submittedName>
        <fullName evidence="5">Acetylornithine deacetylase ArgE</fullName>
    </submittedName>
</protein>
<dbReference type="AlphaFoldDB" id="M5RGU3"/>
<dbReference type="EMBL" id="ANOG01000648">
    <property type="protein sequence ID" value="EMI18560.1"/>
    <property type="molecule type" value="Genomic_DNA"/>
</dbReference>
<dbReference type="InterPro" id="IPR036264">
    <property type="entry name" value="Bact_exopeptidase_dim_dom"/>
</dbReference>
<feature type="domain" description="Peptidase M20 dimerisation" evidence="4">
    <location>
        <begin position="215"/>
        <end position="324"/>
    </location>
</feature>
<dbReference type="Proteomes" id="UP000011991">
    <property type="component" value="Unassembled WGS sequence"/>
</dbReference>
<dbReference type="GO" id="GO:0008777">
    <property type="term" value="F:acetylornithine deacetylase activity"/>
    <property type="evidence" value="ECO:0007669"/>
    <property type="project" value="TreeGrafter"/>
</dbReference>
<evidence type="ECO:0000313" key="5">
    <source>
        <dbReference type="EMBL" id="EMI18560.1"/>
    </source>
</evidence>
<gene>
    <name evidence="5" type="ORF">RMSM_04508</name>
</gene>
<keyword evidence="3" id="KW-0170">Cobalt</keyword>
<accession>M5RGU3</accession>
<evidence type="ECO:0000256" key="1">
    <source>
        <dbReference type="ARBA" id="ARBA00022723"/>
    </source>
</evidence>
<name>M5RGU3_9BACT</name>
<dbReference type="CDD" id="cd03894">
    <property type="entry name" value="M20_ArgE"/>
    <property type="match status" value="1"/>
</dbReference>
<dbReference type="Pfam" id="PF01546">
    <property type="entry name" value="Peptidase_M20"/>
    <property type="match status" value="1"/>
</dbReference>
<keyword evidence="2" id="KW-0378">Hydrolase</keyword>
<dbReference type="PANTHER" id="PTHR43808:SF31">
    <property type="entry name" value="N-ACETYL-L-CITRULLINE DEACETYLASE"/>
    <property type="match status" value="1"/>
</dbReference>